<dbReference type="AlphaFoldDB" id="A0A830EVS1"/>
<evidence type="ECO:0000256" key="1">
    <source>
        <dbReference type="SAM" id="MobiDB-lite"/>
    </source>
</evidence>
<evidence type="ECO:0008006" key="4">
    <source>
        <dbReference type="Google" id="ProtNLM"/>
    </source>
</evidence>
<protein>
    <recommendedName>
        <fullName evidence="4">DUF2795 domain-containing protein</fullName>
    </recommendedName>
</protein>
<dbReference type="Pfam" id="PF19102">
    <property type="entry name" value="DUF5789"/>
    <property type="match status" value="1"/>
</dbReference>
<organism evidence="2 3">
    <name type="scientific">Halobellus salinus</name>
    <dbReference type="NCBI Taxonomy" id="931585"/>
    <lineage>
        <taxon>Archaea</taxon>
        <taxon>Methanobacteriati</taxon>
        <taxon>Methanobacteriota</taxon>
        <taxon>Stenosarchaea group</taxon>
        <taxon>Halobacteria</taxon>
        <taxon>Halobacteriales</taxon>
        <taxon>Haloferacaceae</taxon>
        <taxon>Halobellus</taxon>
    </lineage>
</organism>
<reference evidence="2" key="1">
    <citation type="journal article" date="2014" name="Int. J. Syst. Evol. Microbiol.">
        <title>Complete genome sequence of Corynebacterium casei LMG S-19264T (=DSM 44701T), isolated from a smear-ripened cheese.</title>
        <authorList>
            <consortium name="US DOE Joint Genome Institute (JGI-PGF)"/>
            <person name="Walter F."/>
            <person name="Albersmeier A."/>
            <person name="Kalinowski J."/>
            <person name="Ruckert C."/>
        </authorList>
    </citation>
    <scope>NUCLEOTIDE SEQUENCE</scope>
    <source>
        <strain evidence="2">JCM 14359</strain>
    </source>
</reference>
<proteinExistence type="predicted"/>
<accession>A0A830EVS1</accession>
<reference evidence="2" key="2">
    <citation type="submission" date="2020-09" db="EMBL/GenBank/DDBJ databases">
        <authorList>
            <person name="Sun Q."/>
            <person name="Ohkuma M."/>
        </authorList>
    </citation>
    <scope>NUCLEOTIDE SEQUENCE</scope>
    <source>
        <strain evidence="2">JCM 14359</strain>
    </source>
</reference>
<comment type="caution">
    <text evidence="2">The sequence shown here is derived from an EMBL/GenBank/DDBJ whole genome shotgun (WGS) entry which is preliminary data.</text>
</comment>
<feature type="compositionally biased region" description="Basic and acidic residues" evidence="1">
    <location>
        <begin position="79"/>
        <end position="95"/>
    </location>
</feature>
<sequence>MMELNQALDELCDCEYPANIDDIKDNCENLTVEFQDGSETTLGEMLDLLDDPPETFDSSDELRGTLMSLAPRGSVGRANYDDRGSTHNSRDQQSF</sequence>
<dbReference type="RefSeq" id="WP_188788197.1">
    <property type="nucleotide sequence ID" value="NZ_FXTR01000010.1"/>
</dbReference>
<evidence type="ECO:0000313" key="3">
    <source>
        <dbReference type="Proteomes" id="UP000653099"/>
    </source>
</evidence>
<gene>
    <name evidence="2" type="ORF">GCM10008995_26410</name>
</gene>
<dbReference type="Proteomes" id="UP000653099">
    <property type="component" value="Unassembled WGS sequence"/>
</dbReference>
<name>A0A830EVS1_9EURY</name>
<dbReference type="InterPro" id="IPR043899">
    <property type="entry name" value="DUF5789"/>
</dbReference>
<dbReference type="OrthoDB" id="227978at2157"/>
<evidence type="ECO:0000313" key="2">
    <source>
        <dbReference type="EMBL" id="GGJ15300.1"/>
    </source>
</evidence>
<dbReference type="EMBL" id="BMOC01000022">
    <property type="protein sequence ID" value="GGJ15300.1"/>
    <property type="molecule type" value="Genomic_DNA"/>
</dbReference>
<feature type="region of interest" description="Disordered" evidence="1">
    <location>
        <begin position="67"/>
        <end position="95"/>
    </location>
</feature>
<keyword evidence="3" id="KW-1185">Reference proteome</keyword>